<keyword evidence="8" id="KW-1185">Reference proteome</keyword>
<evidence type="ECO:0000256" key="4">
    <source>
        <dbReference type="ARBA" id="ARBA00022989"/>
    </source>
</evidence>
<reference evidence="7 8" key="1">
    <citation type="submission" date="2018-10" db="EMBL/GenBank/DDBJ databases">
        <title>Dokdonia luteus sp. nov., isolated from sea water.</title>
        <authorList>
            <person name="Zhou L.Y."/>
            <person name="Du Z.J."/>
        </authorList>
    </citation>
    <scope>NUCLEOTIDE SEQUENCE [LARGE SCALE GENOMIC DNA]</scope>
    <source>
        <strain evidence="7 8">SH27</strain>
    </source>
</reference>
<protein>
    <submittedName>
        <fullName evidence="7">AI-2E family transporter</fullName>
    </submittedName>
</protein>
<evidence type="ECO:0000256" key="5">
    <source>
        <dbReference type="ARBA" id="ARBA00023136"/>
    </source>
</evidence>
<feature type="transmembrane region" description="Helical" evidence="6">
    <location>
        <begin position="227"/>
        <end position="257"/>
    </location>
</feature>
<comment type="caution">
    <text evidence="7">The sequence shown here is derived from an EMBL/GenBank/DDBJ whole genome shotgun (WGS) entry which is preliminary data.</text>
</comment>
<proteinExistence type="inferred from homology"/>
<dbReference type="InterPro" id="IPR002549">
    <property type="entry name" value="AI-2E-like"/>
</dbReference>
<feature type="transmembrane region" description="Helical" evidence="6">
    <location>
        <begin position="298"/>
        <end position="328"/>
    </location>
</feature>
<evidence type="ECO:0000256" key="1">
    <source>
        <dbReference type="ARBA" id="ARBA00004141"/>
    </source>
</evidence>
<comment type="subcellular location">
    <subcellularLocation>
        <location evidence="1">Membrane</location>
        <topology evidence="1">Multi-pass membrane protein</topology>
    </subcellularLocation>
</comment>
<feature type="transmembrane region" description="Helical" evidence="6">
    <location>
        <begin position="200"/>
        <end position="221"/>
    </location>
</feature>
<feature type="transmembrane region" description="Helical" evidence="6">
    <location>
        <begin position="64"/>
        <end position="89"/>
    </location>
</feature>
<dbReference type="AlphaFoldDB" id="A0A3M0G7J5"/>
<dbReference type="RefSeq" id="WP_121916744.1">
    <property type="nucleotide sequence ID" value="NZ_REFV01000004.1"/>
</dbReference>
<dbReference type="PANTHER" id="PTHR21716">
    <property type="entry name" value="TRANSMEMBRANE PROTEIN"/>
    <property type="match status" value="1"/>
</dbReference>
<keyword evidence="5 6" id="KW-0472">Membrane</keyword>
<dbReference type="Proteomes" id="UP000281985">
    <property type="component" value="Unassembled WGS sequence"/>
</dbReference>
<dbReference type="OrthoDB" id="9773730at2"/>
<evidence type="ECO:0000313" key="8">
    <source>
        <dbReference type="Proteomes" id="UP000281985"/>
    </source>
</evidence>
<evidence type="ECO:0000256" key="2">
    <source>
        <dbReference type="ARBA" id="ARBA00009773"/>
    </source>
</evidence>
<evidence type="ECO:0000313" key="7">
    <source>
        <dbReference type="EMBL" id="RMB61010.1"/>
    </source>
</evidence>
<organism evidence="7 8">
    <name type="scientific">Dokdonia sinensis</name>
    <dbReference type="NCBI Taxonomy" id="2479847"/>
    <lineage>
        <taxon>Bacteria</taxon>
        <taxon>Pseudomonadati</taxon>
        <taxon>Bacteroidota</taxon>
        <taxon>Flavobacteriia</taxon>
        <taxon>Flavobacteriales</taxon>
        <taxon>Flavobacteriaceae</taxon>
        <taxon>Dokdonia</taxon>
    </lineage>
</organism>
<dbReference type="PANTHER" id="PTHR21716:SF4">
    <property type="entry name" value="TRANSMEMBRANE PROTEIN 245"/>
    <property type="match status" value="1"/>
</dbReference>
<gene>
    <name evidence="7" type="ORF">EAX61_05890</name>
</gene>
<name>A0A3M0G7J5_9FLAO</name>
<feature type="transmembrane region" description="Helical" evidence="6">
    <location>
        <begin position="264"/>
        <end position="286"/>
    </location>
</feature>
<keyword evidence="4 6" id="KW-1133">Transmembrane helix</keyword>
<feature type="transmembrane region" description="Helical" evidence="6">
    <location>
        <begin position="35"/>
        <end position="52"/>
    </location>
</feature>
<keyword evidence="3 6" id="KW-0812">Transmembrane</keyword>
<feature type="transmembrane region" description="Helical" evidence="6">
    <location>
        <begin position="12"/>
        <end position="29"/>
    </location>
</feature>
<dbReference type="Pfam" id="PF01594">
    <property type="entry name" value="AI-2E_transport"/>
    <property type="match status" value="1"/>
</dbReference>
<dbReference type="GO" id="GO:0016020">
    <property type="term" value="C:membrane"/>
    <property type="evidence" value="ECO:0007669"/>
    <property type="project" value="UniProtKB-SubCell"/>
</dbReference>
<evidence type="ECO:0000256" key="6">
    <source>
        <dbReference type="SAM" id="Phobius"/>
    </source>
</evidence>
<evidence type="ECO:0000256" key="3">
    <source>
        <dbReference type="ARBA" id="ARBA00022692"/>
    </source>
</evidence>
<comment type="similarity">
    <text evidence="2">Belongs to the autoinducer-2 exporter (AI-2E) (TC 2.A.86) family.</text>
</comment>
<dbReference type="EMBL" id="REFV01000004">
    <property type="protein sequence ID" value="RMB61010.1"/>
    <property type="molecule type" value="Genomic_DNA"/>
</dbReference>
<sequence length="347" mass="37706">MPKDQAISPKLIRQLFILGLIILLGYLIFKEMATYLSGVLGAITLYVLLRKWQGKLVKRKWNSSLAAGFLMTLSFLVILIPIAGLGLMLTSKISKAVNNSEKVAGIVKEKIGEFEQQYNLDIASSMDTGAIADWVSSNLQDLAGSTFNVFIAVGIMYFLLYYMLTNRKALRESLMEYIPLSGDNLKLIGKDSVNLVKSNAIGIPLVALLQGVVALIGFLILGVEDPFFWFAIVAVGSMIPFVGSALGIIPVCIILYASGDVWQAIVLAIYGTVVVGATDNLFRLVIQKRLADIHPLITLIGVIVGVPIFGFIGLIFGPILVSLFVLVAKIYKQEYGKSISGKEGEVL</sequence>
<feature type="transmembrane region" description="Helical" evidence="6">
    <location>
        <begin position="142"/>
        <end position="164"/>
    </location>
</feature>
<accession>A0A3M0G7J5</accession>